<sequence length="377" mass="40833">MKTTLYVLLIGYCTLLGLPAMASTPAEALKAALVPNASIVFFSDLERASKSPLTGQFEQFREQVNVIQQGGMPDQLAKWNELATFAEGMGKDLGVKPEDTLRTLVSINLAQWTFGQKMNFQQMDMVFASEFKQPIEKKKLRTALEENSVLGGVESIIDEMEIQGVPVVSVFNPDAPADAMFTQLFVAMPCDGRVLFFGGEAAVKSALGRLASGKPAEYPAGLAEMQQGTKDSDSFFLFAPTEPMRTKIAEFAQQQQATNPAMGGIMAGFAKMKGTVFTVKSGDKIDFVFSVLMATVEDATLIKSMLMDTMVMPSLKMMMMQKIGKMTPMLESMKTEQKGNAASFLASVTQEDITIFAEVFKPAPENGAAAPVGIPAQ</sequence>
<protein>
    <recommendedName>
        <fullName evidence="4">DUF3352 domain-containing protein</fullName>
    </recommendedName>
</protein>
<gene>
    <name evidence="2" type="ORF">J3R75_001263</name>
</gene>
<comment type="caution">
    <text evidence="2">The sequence shown here is derived from an EMBL/GenBank/DDBJ whole genome shotgun (WGS) entry which is preliminary data.</text>
</comment>
<evidence type="ECO:0008006" key="4">
    <source>
        <dbReference type="Google" id="ProtNLM"/>
    </source>
</evidence>
<evidence type="ECO:0000313" key="3">
    <source>
        <dbReference type="Proteomes" id="UP001238163"/>
    </source>
</evidence>
<evidence type="ECO:0000313" key="2">
    <source>
        <dbReference type="EMBL" id="MDQ0289156.1"/>
    </source>
</evidence>
<name>A0AAE3VEX6_9BACT</name>
<proteinExistence type="predicted"/>
<dbReference type="EMBL" id="JAUSVL010000001">
    <property type="protein sequence ID" value="MDQ0289156.1"/>
    <property type="molecule type" value="Genomic_DNA"/>
</dbReference>
<feature type="chain" id="PRO_5041987549" description="DUF3352 domain-containing protein" evidence="1">
    <location>
        <begin position="23"/>
        <end position="377"/>
    </location>
</feature>
<accession>A0AAE3VEX6</accession>
<dbReference type="Proteomes" id="UP001238163">
    <property type="component" value="Unassembled WGS sequence"/>
</dbReference>
<keyword evidence="1" id="KW-0732">Signal</keyword>
<keyword evidence="3" id="KW-1185">Reference proteome</keyword>
<reference evidence="2" key="1">
    <citation type="submission" date="2023-07" db="EMBL/GenBank/DDBJ databases">
        <title>Genomic Encyclopedia of Type Strains, Phase IV (KMG-IV): sequencing the most valuable type-strain genomes for metagenomic binning, comparative biology and taxonomic classification.</title>
        <authorList>
            <person name="Goeker M."/>
        </authorList>
    </citation>
    <scope>NUCLEOTIDE SEQUENCE</scope>
    <source>
        <strain evidence="2">DSM 24202</strain>
    </source>
</reference>
<organism evidence="2 3">
    <name type="scientific">Oligosphaera ethanolica</name>
    <dbReference type="NCBI Taxonomy" id="760260"/>
    <lineage>
        <taxon>Bacteria</taxon>
        <taxon>Pseudomonadati</taxon>
        <taxon>Lentisphaerota</taxon>
        <taxon>Oligosphaeria</taxon>
        <taxon>Oligosphaerales</taxon>
        <taxon>Oligosphaeraceae</taxon>
        <taxon>Oligosphaera</taxon>
    </lineage>
</organism>
<dbReference type="RefSeq" id="WP_307260491.1">
    <property type="nucleotide sequence ID" value="NZ_JAUSVL010000001.1"/>
</dbReference>
<feature type="signal peptide" evidence="1">
    <location>
        <begin position="1"/>
        <end position="22"/>
    </location>
</feature>
<dbReference type="AlphaFoldDB" id="A0AAE3VEX6"/>
<evidence type="ECO:0000256" key="1">
    <source>
        <dbReference type="SAM" id="SignalP"/>
    </source>
</evidence>